<dbReference type="OrthoDB" id="5119511at2"/>
<keyword evidence="2" id="KW-1185">Reference proteome</keyword>
<accession>A0A5J5IQT4</accession>
<comment type="caution">
    <text evidence="1">The sequence shown here is derived from an EMBL/GenBank/DDBJ whole genome shotgun (WGS) entry which is preliminary data.</text>
</comment>
<sequence>MRRIVYGAGVIVTTDDVADALMQLTAALANLGQTAHVRVPAAADTPDRHHDVAMIVGPGIPMLTEPAGWQGEEPDFSTSATLFRMHPAYPYPNVPGARTLSAPAEVDNWDPDLDGY</sequence>
<protein>
    <submittedName>
        <fullName evidence="1">Uncharacterized protein</fullName>
    </submittedName>
</protein>
<evidence type="ECO:0000313" key="2">
    <source>
        <dbReference type="Proteomes" id="UP000327039"/>
    </source>
</evidence>
<gene>
    <name evidence="1" type="ORF">F6B42_12240</name>
</gene>
<dbReference type="AlphaFoldDB" id="A0A5J5IQT4"/>
<evidence type="ECO:0000313" key="1">
    <source>
        <dbReference type="EMBL" id="KAA9085245.1"/>
    </source>
</evidence>
<proteinExistence type="predicted"/>
<dbReference type="Proteomes" id="UP000327039">
    <property type="component" value="Unassembled WGS sequence"/>
</dbReference>
<dbReference type="EMBL" id="VYRZ01000003">
    <property type="protein sequence ID" value="KAA9085245.1"/>
    <property type="molecule type" value="Genomic_DNA"/>
</dbReference>
<dbReference type="RefSeq" id="WP_150419967.1">
    <property type="nucleotide sequence ID" value="NZ_VYRZ01000003.1"/>
</dbReference>
<name>A0A5J5IQT4_9MICO</name>
<reference evidence="2" key="1">
    <citation type="submission" date="2019-09" db="EMBL/GenBank/DDBJ databases">
        <title>Mumia zhuanghuii sp. nov. isolated from the intestinal contents of plateau pika (Ochotona curzoniae) in the Qinghai-Tibet plateau of China.</title>
        <authorList>
            <person name="Tian Z."/>
        </authorList>
    </citation>
    <scope>NUCLEOTIDE SEQUENCE [LARGE SCALE GENOMIC DNA]</scope>
    <source>
        <strain evidence="2">DSM 25564</strain>
    </source>
</reference>
<organism evidence="1 2">
    <name type="scientific">Microbacterium radiodurans</name>
    <dbReference type="NCBI Taxonomy" id="661398"/>
    <lineage>
        <taxon>Bacteria</taxon>
        <taxon>Bacillati</taxon>
        <taxon>Actinomycetota</taxon>
        <taxon>Actinomycetes</taxon>
        <taxon>Micrococcales</taxon>
        <taxon>Microbacteriaceae</taxon>
        <taxon>Microbacterium</taxon>
    </lineage>
</organism>